<dbReference type="InterPro" id="IPR013216">
    <property type="entry name" value="Methyltransf_11"/>
</dbReference>
<dbReference type="EMBL" id="BAABIM010000001">
    <property type="protein sequence ID" value="GAA4672720.1"/>
    <property type="molecule type" value="Genomic_DNA"/>
</dbReference>
<organism evidence="5 6">
    <name type="scientific">Nocardioides nanhaiensis</name>
    <dbReference type="NCBI Taxonomy" id="1476871"/>
    <lineage>
        <taxon>Bacteria</taxon>
        <taxon>Bacillati</taxon>
        <taxon>Actinomycetota</taxon>
        <taxon>Actinomycetes</taxon>
        <taxon>Propionibacteriales</taxon>
        <taxon>Nocardioidaceae</taxon>
        <taxon>Nocardioides</taxon>
    </lineage>
</organism>
<evidence type="ECO:0000259" key="4">
    <source>
        <dbReference type="SMART" id="SM00828"/>
    </source>
</evidence>
<dbReference type="CDD" id="cd02440">
    <property type="entry name" value="AdoMet_MTases"/>
    <property type="match status" value="1"/>
</dbReference>
<accession>A0ABP8VU47</accession>
<dbReference type="PANTHER" id="PTHR44068:SF11">
    <property type="entry name" value="GERANYL DIPHOSPHATE 2-C-METHYLTRANSFERASE"/>
    <property type="match status" value="1"/>
</dbReference>
<evidence type="ECO:0000313" key="6">
    <source>
        <dbReference type="Proteomes" id="UP001500621"/>
    </source>
</evidence>
<dbReference type="Gene3D" id="3.40.50.150">
    <property type="entry name" value="Vaccinia Virus protein VP39"/>
    <property type="match status" value="1"/>
</dbReference>
<sequence length="275" mass="29757">METYDPAAHYDRVTEAWGLLLGEELHYGLFTTGEEPLARATAALTEAMIDAARLGPGLSVLDVGCGSGAPACRLAQEHGVEVLGITTSAVGVGAATERARGLGLEGARFEQRDGTANELPDASFDRVWVMESSHLMPDREALVAECARVLRPGGRMVLCDLVRRREIPFLELRSRRREFAVLRAAFGAARMDPLSSYASLASAHGLQVDLERDITTETRPTFDRWLANAEAHRAEVTGILGEQSVAEFEESCRILEAFWDDGTLGYGILAAGKPA</sequence>
<evidence type="ECO:0000313" key="5">
    <source>
        <dbReference type="EMBL" id="GAA4672720.1"/>
    </source>
</evidence>
<dbReference type="PANTHER" id="PTHR44068">
    <property type="entry name" value="ZGC:194242"/>
    <property type="match status" value="1"/>
</dbReference>
<dbReference type="Pfam" id="PF08241">
    <property type="entry name" value="Methyltransf_11"/>
    <property type="match status" value="1"/>
</dbReference>
<keyword evidence="6" id="KW-1185">Reference proteome</keyword>
<name>A0ABP8VU47_9ACTN</name>
<dbReference type="InterPro" id="IPR020803">
    <property type="entry name" value="MeTfrase_dom"/>
</dbReference>
<keyword evidence="2" id="KW-0808">Transferase</keyword>
<gene>
    <name evidence="5" type="ORF">GCM10023226_07040</name>
</gene>
<dbReference type="InterPro" id="IPR029063">
    <property type="entry name" value="SAM-dependent_MTases_sf"/>
</dbReference>
<evidence type="ECO:0000256" key="3">
    <source>
        <dbReference type="ARBA" id="ARBA00022691"/>
    </source>
</evidence>
<keyword evidence="1 5" id="KW-0489">Methyltransferase</keyword>
<protein>
    <submittedName>
        <fullName evidence="5">27-O-demethylrifamycin SV methyltransferase</fullName>
    </submittedName>
</protein>
<dbReference type="InterPro" id="IPR050447">
    <property type="entry name" value="Erg6_SMT_methyltransf"/>
</dbReference>
<reference evidence="6" key="1">
    <citation type="journal article" date="2019" name="Int. J. Syst. Evol. Microbiol.">
        <title>The Global Catalogue of Microorganisms (GCM) 10K type strain sequencing project: providing services to taxonomists for standard genome sequencing and annotation.</title>
        <authorList>
            <consortium name="The Broad Institute Genomics Platform"/>
            <consortium name="The Broad Institute Genome Sequencing Center for Infectious Disease"/>
            <person name="Wu L."/>
            <person name="Ma J."/>
        </authorList>
    </citation>
    <scope>NUCLEOTIDE SEQUENCE [LARGE SCALE GENOMIC DNA]</scope>
    <source>
        <strain evidence="6">JCM 18127</strain>
    </source>
</reference>
<dbReference type="GO" id="GO:0032259">
    <property type="term" value="P:methylation"/>
    <property type="evidence" value="ECO:0007669"/>
    <property type="project" value="UniProtKB-KW"/>
</dbReference>
<evidence type="ECO:0000256" key="2">
    <source>
        <dbReference type="ARBA" id="ARBA00022679"/>
    </source>
</evidence>
<dbReference type="GO" id="GO:0008168">
    <property type="term" value="F:methyltransferase activity"/>
    <property type="evidence" value="ECO:0007669"/>
    <property type="project" value="UniProtKB-KW"/>
</dbReference>
<proteinExistence type="predicted"/>
<dbReference type="Proteomes" id="UP001500621">
    <property type="component" value="Unassembled WGS sequence"/>
</dbReference>
<comment type="caution">
    <text evidence="5">The sequence shown here is derived from an EMBL/GenBank/DDBJ whole genome shotgun (WGS) entry which is preliminary data.</text>
</comment>
<dbReference type="RefSeq" id="WP_345262695.1">
    <property type="nucleotide sequence ID" value="NZ_BAABIM010000001.1"/>
</dbReference>
<dbReference type="SMART" id="SM00828">
    <property type="entry name" value="PKS_MT"/>
    <property type="match status" value="1"/>
</dbReference>
<evidence type="ECO:0000256" key="1">
    <source>
        <dbReference type="ARBA" id="ARBA00022603"/>
    </source>
</evidence>
<dbReference type="SUPFAM" id="SSF53335">
    <property type="entry name" value="S-adenosyl-L-methionine-dependent methyltransferases"/>
    <property type="match status" value="1"/>
</dbReference>
<keyword evidence="3" id="KW-0949">S-adenosyl-L-methionine</keyword>
<feature type="domain" description="Polyketide synthase-like methyltransferase" evidence="4">
    <location>
        <begin position="18"/>
        <end position="274"/>
    </location>
</feature>